<dbReference type="EMBL" id="CP011126">
    <property type="protein sequence ID" value="AKQ33840.1"/>
    <property type="molecule type" value="Genomic_DNA"/>
</dbReference>
<dbReference type="PRINTS" id="PR00781">
    <property type="entry name" value="LIPOSIGPTASE"/>
</dbReference>
<keyword evidence="8 9" id="KW-0472">Membrane</keyword>
<name>A0ABN4HQ53_9COXI</name>
<organism evidence="12 13">
    <name type="scientific">Candidatus Coxiella mudrowiae</name>
    <dbReference type="NCBI Taxonomy" id="2054173"/>
    <lineage>
        <taxon>Bacteria</taxon>
        <taxon>Pseudomonadati</taxon>
        <taxon>Pseudomonadota</taxon>
        <taxon>Gammaproteobacteria</taxon>
        <taxon>Legionellales</taxon>
        <taxon>Coxiellaceae</taxon>
        <taxon>Coxiella</taxon>
    </lineage>
</organism>
<dbReference type="PANTHER" id="PTHR33695">
    <property type="entry name" value="LIPOPROTEIN SIGNAL PEPTIDASE"/>
    <property type="match status" value="1"/>
</dbReference>
<keyword evidence="4 9" id="KW-0812">Transmembrane</keyword>
<evidence type="ECO:0000256" key="3">
    <source>
        <dbReference type="ARBA" id="ARBA00022670"/>
    </source>
</evidence>
<feature type="transmembrane region" description="Helical" evidence="9">
    <location>
        <begin position="12"/>
        <end position="30"/>
    </location>
</feature>
<keyword evidence="12" id="KW-0449">Lipoprotein</keyword>
<evidence type="ECO:0000256" key="8">
    <source>
        <dbReference type="ARBA" id="ARBA00023136"/>
    </source>
</evidence>
<feature type="transmembrane region" description="Helical" evidence="9">
    <location>
        <begin position="100"/>
        <end position="123"/>
    </location>
</feature>
<evidence type="ECO:0000256" key="10">
    <source>
        <dbReference type="RuleBase" id="RU000594"/>
    </source>
</evidence>
<dbReference type="NCBIfam" id="TIGR00077">
    <property type="entry name" value="lspA"/>
    <property type="match status" value="1"/>
</dbReference>
<keyword evidence="2 9" id="KW-1003">Cell membrane</keyword>
<sequence length="164" mass="18734">MKITSKKKALPWLWLSVFIIVVDQWTKYLIVHHLAFGRPIKIFPWLNLTLHYNTGAAFSFWGTEGGGWQIYLFALISLIVSVFLMIWLSRIQHSDKWKAVGLSLVVGGALGNFIDRVCLGYVIDFIDFHIKDWHYATFNIADGAICAGVFLLIIETVFEKRPSS</sequence>
<keyword evidence="7 9" id="KW-1133">Transmembrane helix</keyword>
<evidence type="ECO:0000256" key="1">
    <source>
        <dbReference type="ARBA" id="ARBA00006139"/>
    </source>
</evidence>
<dbReference type="PANTHER" id="PTHR33695:SF1">
    <property type="entry name" value="LIPOPROTEIN SIGNAL PEPTIDASE"/>
    <property type="match status" value="1"/>
</dbReference>
<evidence type="ECO:0000256" key="5">
    <source>
        <dbReference type="ARBA" id="ARBA00022750"/>
    </source>
</evidence>
<evidence type="ECO:0000256" key="9">
    <source>
        <dbReference type="HAMAP-Rule" id="MF_00161"/>
    </source>
</evidence>
<dbReference type="RefSeq" id="WP_048875497.1">
    <property type="nucleotide sequence ID" value="NZ_CP011126.1"/>
</dbReference>
<evidence type="ECO:0000256" key="7">
    <source>
        <dbReference type="ARBA" id="ARBA00022989"/>
    </source>
</evidence>
<feature type="transmembrane region" description="Helical" evidence="9">
    <location>
        <begin position="68"/>
        <end position="88"/>
    </location>
</feature>
<evidence type="ECO:0000256" key="4">
    <source>
        <dbReference type="ARBA" id="ARBA00022692"/>
    </source>
</evidence>
<feature type="active site" evidence="9">
    <location>
        <position position="142"/>
    </location>
</feature>
<keyword evidence="6 9" id="KW-0378">Hydrolase</keyword>
<dbReference type="HAMAP" id="MF_00161">
    <property type="entry name" value="LspA"/>
    <property type="match status" value="1"/>
</dbReference>
<protein>
    <recommendedName>
        <fullName evidence="9">Lipoprotein signal peptidase</fullName>
        <ecNumber evidence="9">3.4.23.36</ecNumber>
    </recommendedName>
    <alternativeName>
        <fullName evidence="9">Prolipoprotein signal peptidase</fullName>
    </alternativeName>
    <alternativeName>
        <fullName evidence="9">Signal peptidase II</fullName>
        <shortName evidence="9">SPase II</shortName>
    </alternativeName>
</protein>
<proteinExistence type="inferred from homology"/>
<comment type="similarity">
    <text evidence="1 9 11">Belongs to the peptidase A8 family.</text>
</comment>
<comment type="catalytic activity">
    <reaction evidence="9 10">
        <text>Release of signal peptides from bacterial membrane prolipoproteins. Hydrolyzes -Xaa-Yaa-Zaa-|-(S,diacylglyceryl)Cys-, in which Xaa is hydrophobic (preferably Leu), and Yaa (Ala or Ser) and Zaa (Gly or Ala) have small, neutral side chains.</text>
        <dbReference type="EC" id="3.4.23.36"/>
    </reaction>
</comment>
<evidence type="ECO:0000256" key="6">
    <source>
        <dbReference type="ARBA" id="ARBA00022801"/>
    </source>
</evidence>
<keyword evidence="13" id="KW-1185">Reference proteome</keyword>
<comment type="pathway">
    <text evidence="9">Protein modification; lipoprotein biosynthesis (signal peptide cleavage).</text>
</comment>
<evidence type="ECO:0000313" key="12">
    <source>
        <dbReference type="EMBL" id="AKQ33840.1"/>
    </source>
</evidence>
<keyword evidence="3 9" id="KW-0645">Protease</keyword>
<evidence type="ECO:0000256" key="2">
    <source>
        <dbReference type="ARBA" id="ARBA00022475"/>
    </source>
</evidence>
<evidence type="ECO:0000256" key="11">
    <source>
        <dbReference type="RuleBase" id="RU004181"/>
    </source>
</evidence>
<reference evidence="12 13" key="1">
    <citation type="journal article" date="2015" name="Genome Biol. Evol.">
        <title>Distinctive Genome Reduction Rates Revealed by Genomic Analyses of Two Coxiella-Like Endosymbionts in Ticks.</title>
        <authorList>
            <person name="Gottlieb Y."/>
            <person name="Lalzar I."/>
            <person name="Klasson L."/>
        </authorList>
    </citation>
    <scope>NUCLEOTIDE SEQUENCE [LARGE SCALE GENOMIC DNA]</scope>
    <source>
        <strain evidence="12 13">CRt</strain>
    </source>
</reference>
<dbReference type="Proteomes" id="UP000063965">
    <property type="component" value="Chromosome"/>
</dbReference>
<dbReference type="PROSITE" id="PS00855">
    <property type="entry name" value="SPASE_II"/>
    <property type="match status" value="1"/>
</dbReference>
<keyword evidence="5 9" id="KW-0064">Aspartyl protease</keyword>
<feature type="active site" evidence="9">
    <location>
        <position position="124"/>
    </location>
</feature>
<evidence type="ECO:0000313" key="13">
    <source>
        <dbReference type="Proteomes" id="UP000063965"/>
    </source>
</evidence>
<accession>A0ABN4HQ53</accession>
<feature type="transmembrane region" description="Helical" evidence="9">
    <location>
        <begin position="135"/>
        <end position="158"/>
    </location>
</feature>
<dbReference type="Pfam" id="PF01252">
    <property type="entry name" value="Peptidase_A8"/>
    <property type="match status" value="1"/>
</dbReference>
<comment type="function">
    <text evidence="9 10">This protein specifically catalyzes the removal of signal peptides from prolipoproteins.</text>
</comment>
<comment type="subcellular location">
    <subcellularLocation>
        <location evidence="9">Cell membrane</location>
        <topology evidence="9">Multi-pass membrane protein</topology>
    </subcellularLocation>
</comment>
<dbReference type="EC" id="3.4.23.36" evidence="9"/>
<gene>
    <name evidence="9 12" type="primary">lspA</name>
    <name evidence="12" type="ORF">CleRT_12450</name>
</gene>
<dbReference type="InterPro" id="IPR001872">
    <property type="entry name" value="Peptidase_A8"/>
</dbReference>